<name>A0A1B7Y2G5_COLHI</name>
<feature type="region of interest" description="Disordered" evidence="1">
    <location>
        <begin position="56"/>
        <end position="82"/>
    </location>
</feature>
<organism evidence="2 3">
    <name type="scientific">Colletotrichum higginsianum (strain IMI 349063)</name>
    <name type="common">Crucifer anthracnose fungus</name>
    <dbReference type="NCBI Taxonomy" id="759273"/>
    <lineage>
        <taxon>Eukaryota</taxon>
        <taxon>Fungi</taxon>
        <taxon>Dikarya</taxon>
        <taxon>Ascomycota</taxon>
        <taxon>Pezizomycotina</taxon>
        <taxon>Sordariomycetes</taxon>
        <taxon>Hypocreomycetidae</taxon>
        <taxon>Glomerellales</taxon>
        <taxon>Glomerellaceae</taxon>
        <taxon>Colletotrichum</taxon>
        <taxon>Colletotrichum destructivum species complex</taxon>
    </lineage>
</organism>
<dbReference type="AlphaFoldDB" id="A0A1B7Y2G5"/>
<evidence type="ECO:0000313" key="3">
    <source>
        <dbReference type="Proteomes" id="UP000092177"/>
    </source>
</evidence>
<dbReference type="VEuPathDB" id="FungiDB:CH63R_10317"/>
<reference evidence="3" key="1">
    <citation type="journal article" date="2017" name="BMC Genomics">
        <title>Gapless genome assembly of Colletotrichum higginsianum reveals chromosome structure and association of transposable elements with secondary metabolite gene clusters.</title>
        <authorList>
            <person name="Dallery J.-F."/>
            <person name="Lapalu N."/>
            <person name="Zampounis A."/>
            <person name="Pigne S."/>
            <person name="Luyten I."/>
            <person name="Amselem J."/>
            <person name="Wittenberg A.H.J."/>
            <person name="Zhou S."/>
            <person name="de Queiroz M.V."/>
            <person name="Robin G.P."/>
            <person name="Auger A."/>
            <person name="Hainaut M."/>
            <person name="Henrissat B."/>
            <person name="Kim K.-T."/>
            <person name="Lee Y.-H."/>
            <person name="Lespinet O."/>
            <person name="Schwartz D.C."/>
            <person name="Thon M.R."/>
            <person name="O'Connell R.J."/>
        </authorList>
    </citation>
    <scope>NUCLEOTIDE SEQUENCE [LARGE SCALE GENOMIC DNA]</scope>
    <source>
        <strain evidence="3">IMI 349063</strain>
    </source>
</reference>
<keyword evidence="3" id="KW-1185">Reference proteome</keyword>
<dbReference type="KEGG" id="chig:CH63R_10317"/>
<evidence type="ECO:0000313" key="2">
    <source>
        <dbReference type="EMBL" id="OBR06197.1"/>
    </source>
</evidence>
<dbReference type="GeneID" id="28869398"/>
<sequence length="82" mass="8978">MLAGSRGETSTWPQTYYLSSKVIEMKVRELTWAIYVARDELEGNFGIMSAVANSPLPAKGQKSGRASTMGCVKATKPSRSRH</sequence>
<dbReference type="EMBL" id="LTAN01000007">
    <property type="protein sequence ID" value="OBR06197.1"/>
    <property type="molecule type" value="Genomic_DNA"/>
</dbReference>
<dbReference type="RefSeq" id="XP_018154715.1">
    <property type="nucleotide sequence ID" value="XM_018305291.1"/>
</dbReference>
<comment type="caution">
    <text evidence="2">The sequence shown here is derived from an EMBL/GenBank/DDBJ whole genome shotgun (WGS) entry which is preliminary data.</text>
</comment>
<accession>A0A1B7Y2G5</accession>
<evidence type="ECO:0000256" key="1">
    <source>
        <dbReference type="SAM" id="MobiDB-lite"/>
    </source>
</evidence>
<gene>
    <name evidence="2" type="ORF">CH63R_10317</name>
</gene>
<protein>
    <submittedName>
        <fullName evidence="2">Uncharacterized protein</fullName>
    </submittedName>
</protein>
<proteinExistence type="predicted"/>
<dbReference type="Proteomes" id="UP000092177">
    <property type="component" value="Unassembled WGS sequence"/>
</dbReference>